<evidence type="ECO:0000313" key="1">
    <source>
        <dbReference type="EMBL" id="MBB4698654.1"/>
    </source>
</evidence>
<protein>
    <submittedName>
        <fullName evidence="1">Uncharacterized protein</fullName>
    </submittedName>
</protein>
<reference evidence="1 2" key="1">
    <citation type="submission" date="2020-08" db="EMBL/GenBank/DDBJ databases">
        <title>Sequencing the genomes of 1000 actinobacteria strains.</title>
        <authorList>
            <person name="Klenk H.-P."/>
        </authorList>
    </citation>
    <scope>NUCLEOTIDE SEQUENCE [LARGE SCALE GENOMIC DNA]</scope>
    <source>
        <strain evidence="1 2">DSM 45784</strain>
    </source>
</reference>
<keyword evidence="2" id="KW-1185">Reference proteome</keyword>
<name>A0A7W7D1L9_9ACTN</name>
<sequence>MKYVRVRISRGGNEMDPRPYLEALPQLAASLPPGAREFATDPEHYDFYSRRCVKDLALERVTFKEDDDFMELGFRHNCWKHEEDLTIRYQGVVRYESTLSTGMTAWSAVVLDEILPHPDGCRHELALISGSIAVTCEDLFVTWTEADCPDKAGPGLQPS</sequence>
<gene>
    <name evidence="1" type="ORF">BJ982_000198</name>
</gene>
<dbReference type="AlphaFoldDB" id="A0A7W7D1L9"/>
<organism evidence="1 2">
    <name type="scientific">Sphaerisporangium siamense</name>
    <dbReference type="NCBI Taxonomy" id="795645"/>
    <lineage>
        <taxon>Bacteria</taxon>
        <taxon>Bacillati</taxon>
        <taxon>Actinomycetota</taxon>
        <taxon>Actinomycetes</taxon>
        <taxon>Streptosporangiales</taxon>
        <taxon>Streptosporangiaceae</taxon>
        <taxon>Sphaerisporangium</taxon>
    </lineage>
</organism>
<dbReference type="EMBL" id="JACHND010000001">
    <property type="protein sequence ID" value="MBB4698654.1"/>
    <property type="molecule type" value="Genomic_DNA"/>
</dbReference>
<dbReference type="RefSeq" id="WP_184875657.1">
    <property type="nucleotide sequence ID" value="NZ_BOOV01000013.1"/>
</dbReference>
<proteinExistence type="predicted"/>
<comment type="caution">
    <text evidence="1">The sequence shown here is derived from an EMBL/GenBank/DDBJ whole genome shotgun (WGS) entry which is preliminary data.</text>
</comment>
<accession>A0A7W7D1L9</accession>
<dbReference type="Proteomes" id="UP000542210">
    <property type="component" value="Unassembled WGS sequence"/>
</dbReference>
<evidence type="ECO:0000313" key="2">
    <source>
        <dbReference type="Proteomes" id="UP000542210"/>
    </source>
</evidence>